<feature type="compositionally biased region" description="Polar residues" evidence="5">
    <location>
        <begin position="1107"/>
        <end position="1120"/>
    </location>
</feature>
<dbReference type="InterPro" id="IPR001881">
    <property type="entry name" value="EGF-like_Ca-bd_dom"/>
</dbReference>
<feature type="compositionally biased region" description="Polar residues" evidence="5">
    <location>
        <begin position="355"/>
        <end position="379"/>
    </location>
</feature>
<feature type="region of interest" description="Disordered" evidence="5">
    <location>
        <begin position="3165"/>
        <end position="3191"/>
    </location>
</feature>
<dbReference type="PROSITE" id="PS00022">
    <property type="entry name" value="EGF_1"/>
    <property type="match status" value="3"/>
</dbReference>
<dbReference type="SUPFAM" id="SSF49854">
    <property type="entry name" value="Spermadhesin, CUB domain"/>
    <property type="match status" value="3"/>
</dbReference>
<feature type="domain" description="C-type lectin" evidence="9">
    <location>
        <begin position="1191"/>
        <end position="1317"/>
    </location>
</feature>
<feature type="compositionally biased region" description="Polar residues" evidence="5">
    <location>
        <begin position="3165"/>
        <end position="3174"/>
    </location>
</feature>
<dbReference type="Pfam" id="PF00059">
    <property type="entry name" value="Lectin_C"/>
    <property type="match status" value="2"/>
</dbReference>
<reference evidence="10 11" key="1">
    <citation type="submission" date="2024-08" db="EMBL/GenBank/DDBJ databases">
        <authorList>
            <person name="Cucini C."/>
            <person name="Frati F."/>
        </authorList>
    </citation>
    <scope>NUCLEOTIDE SEQUENCE [LARGE SCALE GENOMIC DNA]</scope>
</reference>
<dbReference type="InterPro" id="IPR016187">
    <property type="entry name" value="CTDL_fold"/>
</dbReference>
<dbReference type="InterPro" id="IPR000742">
    <property type="entry name" value="EGF"/>
</dbReference>
<evidence type="ECO:0000256" key="5">
    <source>
        <dbReference type="SAM" id="MobiDB-lite"/>
    </source>
</evidence>
<dbReference type="Proteomes" id="UP001642540">
    <property type="component" value="Unassembled WGS sequence"/>
</dbReference>
<feature type="compositionally biased region" description="Gly residues" evidence="5">
    <location>
        <begin position="2705"/>
        <end position="2716"/>
    </location>
</feature>
<feature type="region of interest" description="Disordered" evidence="5">
    <location>
        <begin position="2244"/>
        <end position="2341"/>
    </location>
</feature>
<dbReference type="InterPro" id="IPR000859">
    <property type="entry name" value="CUB_dom"/>
</dbReference>
<evidence type="ECO:0000256" key="1">
    <source>
        <dbReference type="ARBA" id="ARBA00022670"/>
    </source>
</evidence>
<feature type="region of interest" description="Disordered" evidence="5">
    <location>
        <begin position="2109"/>
        <end position="2128"/>
    </location>
</feature>
<feature type="disulfide bond" evidence="4">
    <location>
        <begin position="1879"/>
        <end position="1888"/>
    </location>
</feature>
<dbReference type="PROSITE" id="PS01186">
    <property type="entry name" value="EGF_2"/>
    <property type="match status" value="2"/>
</dbReference>
<proteinExistence type="predicted"/>
<keyword evidence="6" id="KW-0732">Signal</keyword>
<feature type="compositionally biased region" description="Basic residues" evidence="5">
    <location>
        <begin position="2251"/>
        <end position="2264"/>
    </location>
</feature>
<dbReference type="PANTHER" id="PTHR24255:SF31">
    <property type="entry name" value="CUBILIN-LIKE PROTEIN"/>
    <property type="match status" value="1"/>
</dbReference>
<name>A0ABP1QFZ9_9HEXA</name>
<sequence>MYIPTMGVRHFVSFLLLPLIFPMIGSRLVGSGISVVSFDNSEEGDSVHNVPILSAEETEPEESGNNITVVASPCALVTMSLLDGRDGKLMAYDDKTLISVSHETFDVSQGIVAGVIYQVVLEIPSSHEFSLEFWLNGLSEEKVKQKRRHQRERRDTLLELYPQDFDSLSPDSPAFSSSSSSSNDKATSNDPFVFCSKSSLAGVNREPSAKQLKFHWYINGNSLISQASVSGLPSNVIFRLRFRSVVEATTSVFEQNLSVIIRSDCYLQLKVEDKTKLTLDSLWNPKTDNRGLNCTVFIVPKKNFGLEVKLSSLSVYGMRDICKGRFLQFTRPKRISSFPYHSSGSTSGRAGGSSTVLTSSPNSGKNVEAGSASSGTTDLKYNHNNNNNFVENIHEYPPYDPLYNLEDSQRQQQSYSPLERKFCGKLEDYMESERTLTFPSSESTLLSSSSHSSFTSQDHFDNEIPIRSGIPSNLPNNPRVWGVYLTVKLPVAVKVREAFAFDLTALSPCQRVTLNGLDGELKYSKHYENEQCSVVIHVPYGNTILTQIGVSSSGSDDRLSESVRATENRIRSDIISSISSVDVLSSGSRESRSESPEVVSSGNLPIDPDVSSNSDDGALSLSKENVANWAQNYSSSNSNNITNYVTEGSSNSKNNDRETPESTVHQQADMYYNAETFDNSIPLPSSSIRYECPVSLKLNELETNGINGILLPLDPSREDETGRKRSFDDGPDSDDSIERKQQLLQNQKYLLIQAVDMVSGSEFNWCFDASKQNAAHKRAWKSSGNRVSINFRLSHFDSFILTYQSVKIPELTGDCDRGWVKVDGACVTVVEKLMKWTDAEESCQLRGGHLVTIKNQYNENKLEKLVAESPFFLPSRAYWIGANDRESEGNFQWTSGLAFQYKNWFPGWTHQDKHDRSEILSAQPNDDGWSGQDCVEIRQITIPQSPTSSSNDKAFSPFSIKSEIWGLNNRVNERGHSPQFPGQGSQTKDNGFYWNDRNCEVKNFHICEKGTHQNVDVSCNRTLKLSPPHVPSMVVTSPAYPSAYPDNIVCVTTIETVPGYKLILSFDEFFLEESPGCQYDSLEILEIQADAKAESTSTPSARPSRTNQQPKTSRSTTTRINNGNVNKGGKKICGDWTKKLKLLRYTTASKSTQVILKFESDFSHHFPGFKVKVTAEKDMEEQCMEQQMQRYGNHCYLFVSFPAVTWTTAHQICETLKGNLASILSAAEWNFLSRTMLSAPDYDKKSIYWLGGSIDQNNQLGWVDHMPFNFSGFHAADLQTRYDFRCLSIYWHDSGGGKGDLAWRLTECSQTAGYVCKKRTQVESRQILNRTFSGTGGKLASANYPSNYVNNMDHRNHLIAPRGTKIVIRFSHLDVEPQENCLYDYVEIVDRTTRNRTRLCGTYLRAELNRLDYVSSSNEVDVIFHTDFSNTFTGYELLWRAVDVTSCMSGKTIMAGFIGSPFPLEDQTIHTPNFPYFNLPHLDCVYHIVAPAGQRLWISFQVFELGQSLPTSRSNNAEDGEGNESFGERISWTGIDCQQQDHVSIDLTGGQHFPNPSSGTSDGKLLSDLASDNEILLCGNLSSIPYRTSFVSSSERIAIRVRSPEGRSGRGFLGRFKAVPHVVRETLIVNTEPNSTMSLTSLNFPLEPPPMANLTLSFNAPPQYVIILKILGSTKCPPTVKSYLEIRDPYVGKNGVTRIICHLRESTFPSYIIDDGGDNNVNRNGNSGRSDRSNMHVMKNDDMFGFGDNDNDAEERVEGDNGISLGKTVQFRSRFNRLSVKQVYLAGYHGAKWNAQIITTLDENFRAEVIADGDRLLLLNACSPNPCSNGGTCVTEKGRHICRCPAPFTGPFCALSLCDLNPCLFGECVMEGKTFKCECVLGYGGDRCERRYKPCDDRPCSGHGDCIEVNKTSYKCLCHAWWEGLQCESRMLHIPYKPLSQRMLEEPFWLGLITVFVVMGVIGLIWCLKRHFPEKLEKFLSEDLERNRGISWAPSSVRTGGALGPGPLGIRDAIPGTSQQAASPPTTRSFLGRLGIRKPSLLSLSSATSNVSATVASPHTYENRTFSLDDLLRPSRGMLRTPSPHRRRNYSVQVRRDPAEKQQILQQLVSPGPSSSFDGESKPTTPKPTLAEIIQMSEKRLRLASQSSMQEPQPSTSAAAVAANAACSNNTSIDSVTSQRQGGDSAETSFTTIVPQSTAASIKAEKKVTFAHMLDKLAAGEMTSSSSCSDVSCGEESKIIVTVPPKSATKKDRKGRFRRSKSYRSRTSEEDGAEISSSDTTPDPIFPPRFPLRICISPTNTSGPSISTTNASSTLTLSTTSGGAPPAVPTSLSAKPASSSGKMTKIASADSLLSLFRRFSGSSSAPPSPQYSENEESSAGATPLSTPSSPRNSALSLRPPAFLITTPEPSTSCSSSNNNNNNTIELPVIDPFTLGPAPGSAWNRSSGAQTITLEVPMRDYCLSPIHEVPTPLPTPSHSPAHTPMMRRPSHDDGIPMIRVQSSEEDEHFGYRREYTPESSNSASPRKIEIPLISISVEDGDNINDDDEDDDDDDDGSDDGGEQIDSRGVNKRQITSFEEKRRMNFPGEPEVIPDVLINVPPDASLESKPDHNDRENMSGYCMDSGGPGPPTSLFGSQVRSKPRPPPLIFANEILTSCSSKTSKEDSSGSTSSGSGSTSSNTNSSSCNSSCTSTTSSTSSTSSSSSGGCGSGGGGEAAGNGNNNSKGMLNDIPLLNVEFATPVSEVLPKFVTSQEDIGECMSDKTPTVEVVSCMAIPQIWDCPLVPPMITINQSSEAESDSDTTVAKSIRRPNLNFLSPFAGDTNRVPSESNLSTSGYSSMASPCASRCPSVSPLCPSEMDDYHNCHHSHGNANHPFIRRSSLTPGTPKRTSPTQRRSSLNSGLASLTSSGFLDKRSQSEEKYEEDKIKLAEVEIETDSAVEIETDMEYQPNSSETATTNTILSPPECSDNSNSILVPASTPPTPIVPIFPEDLKCINNLLQVPKKGFPKSRSLDINSTMMNDMSYMGRAGVITSTTSPGITNTEAHIRNQQLKALGPSLDSKLNSMEQFFNGQKGVGITISLPPPATTSNKSLVHSTGNLIEIPEESKERRLSPVSSRSESPLSELSAVSGFAAFPGYPITDSDGMYDCPSSEVPSNNNIPRLTCLNKLSPQQQLRRSGRRKDRRLARNKTLPSTSVVTSVADLLPPPLIPSPVVYQTAVTSPTLSDTSKPGNTGGEGVVANNSPIIFGPDGNEERSVGANLSQLVFPHIDLPPSLARESLVPVGAISIKRASPKRRVRAQPNLDISSSSSESLSSRSRSRTSVSSFQQSSCSPHKRSLEEGEPTYALSDSAIGKVNSISDVVSNKEALTGEDDCVPGTSKKAQDIAPKPDVIQQQPTSSNISGLSPRAQGQSNSPAKRKISRLRTISHQIRFLRRLELSLIRKKECLTSVNRPQETLLADGRRDSLFGRSDSWDTSREEDISDSSESPLEENNSGAEESLLNETEAPLIPRSSSSPGTLCFKGPSNRAKPKDGSKMTHMDLLDNCSAAEILSSHKKRLRKYK</sequence>
<evidence type="ECO:0000256" key="4">
    <source>
        <dbReference type="PROSITE-ProRule" id="PRU00076"/>
    </source>
</evidence>
<feature type="compositionally biased region" description="Polar residues" evidence="5">
    <location>
        <begin position="2330"/>
        <end position="2341"/>
    </location>
</feature>
<dbReference type="PROSITE" id="PS50041">
    <property type="entry name" value="C_TYPE_LECTIN_2"/>
    <property type="match status" value="2"/>
</dbReference>
<feature type="region of interest" description="Disordered" evidence="5">
    <location>
        <begin position="3369"/>
        <end position="3421"/>
    </location>
</feature>
<dbReference type="SMART" id="SM00042">
    <property type="entry name" value="CUB"/>
    <property type="match status" value="3"/>
</dbReference>
<feature type="compositionally biased region" description="Basic residues" evidence="5">
    <location>
        <begin position="3176"/>
        <end position="3187"/>
    </location>
</feature>
<dbReference type="Gene3D" id="2.60.120.290">
    <property type="entry name" value="Spermadhesin, CUB domain"/>
    <property type="match status" value="3"/>
</dbReference>
<feature type="compositionally biased region" description="Polar residues" evidence="5">
    <location>
        <begin position="2377"/>
        <end position="2395"/>
    </location>
</feature>
<feature type="compositionally biased region" description="Acidic residues" evidence="5">
    <location>
        <begin position="2537"/>
        <end position="2561"/>
    </location>
</feature>
<feature type="region of interest" description="Disordered" evidence="5">
    <location>
        <begin position="3463"/>
        <end position="3538"/>
    </location>
</feature>
<feature type="compositionally biased region" description="Polar residues" evidence="5">
    <location>
        <begin position="3221"/>
        <end position="3231"/>
    </location>
</feature>
<feature type="region of interest" description="Disordered" evidence="5">
    <location>
        <begin position="633"/>
        <end position="663"/>
    </location>
</feature>
<feature type="domain" description="CUB" evidence="7">
    <location>
        <begin position="1458"/>
        <end position="1619"/>
    </location>
</feature>
<dbReference type="PROSITE" id="PS50026">
    <property type="entry name" value="EGF_3"/>
    <property type="match status" value="3"/>
</dbReference>
<feature type="domain" description="CUB" evidence="7">
    <location>
        <begin position="1316"/>
        <end position="1442"/>
    </location>
</feature>
<organism evidence="10 11">
    <name type="scientific">Orchesella dallaii</name>
    <dbReference type="NCBI Taxonomy" id="48710"/>
    <lineage>
        <taxon>Eukaryota</taxon>
        <taxon>Metazoa</taxon>
        <taxon>Ecdysozoa</taxon>
        <taxon>Arthropoda</taxon>
        <taxon>Hexapoda</taxon>
        <taxon>Collembola</taxon>
        <taxon>Entomobryomorpha</taxon>
        <taxon>Entomobryoidea</taxon>
        <taxon>Orchesellidae</taxon>
        <taxon>Orchesellinae</taxon>
        <taxon>Orchesella</taxon>
    </lineage>
</organism>
<feature type="region of interest" description="Disordered" evidence="5">
    <location>
        <begin position="709"/>
        <end position="736"/>
    </location>
</feature>
<protein>
    <recommendedName>
        <fullName evidence="12">Cubilin</fullName>
    </recommendedName>
</protein>
<feature type="domain" description="CUB" evidence="7">
    <location>
        <begin position="1019"/>
        <end position="1176"/>
    </location>
</feature>
<feature type="compositionally biased region" description="Basic and acidic residues" evidence="5">
    <location>
        <begin position="2604"/>
        <end position="2615"/>
    </location>
</feature>
<evidence type="ECO:0000313" key="11">
    <source>
        <dbReference type="Proteomes" id="UP001642540"/>
    </source>
</evidence>
<keyword evidence="3 4" id="KW-1015">Disulfide bond</keyword>
<keyword evidence="1" id="KW-0645">Protease</keyword>
<feature type="compositionally biased region" description="Polar residues" evidence="5">
    <location>
        <begin position="2879"/>
        <end position="2909"/>
    </location>
</feature>
<keyword evidence="4" id="KW-0245">EGF-like domain</keyword>
<feature type="compositionally biased region" description="Low complexity" evidence="5">
    <location>
        <begin position="342"/>
        <end position="354"/>
    </location>
</feature>
<dbReference type="SUPFAM" id="SSF56436">
    <property type="entry name" value="C-type lectin-like"/>
    <property type="match status" value="2"/>
</dbReference>
<feature type="compositionally biased region" description="Basic and acidic residues" evidence="5">
    <location>
        <begin position="2911"/>
        <end position="2924"/>
    </location>
</feature>
<dbReference type="PANTHER" id="PTHR24255">
    <property type="entry name" value="COMPLEMENT COMPONENT 1, S SUBCOMPONENT-RELATED"/>
    <property type="match status" value="1"/>
</dbReference>
<feature type="compositionally biased region" description="Polar residues" evidence="5">
    <location>
        <begin position="2016"/>
        <end position="2027"/>
    </location>
</feature>
<feature type="compositionally biased region" description="Low complexity" evidence="5">
    <location>
        <begin position="164"/>
        <end position="187"/>
    </location>
</feature>
<feature type="compositionally biased region" description="Polar residues" evidence="5">
    <location>
        <begin position="3392"/>
        <end position="3415"/>
    </location>
</feature>
<dbReference type="InterPro" id="IPR035914">
    <property type="entry name" value="Sperma_CUB_dom_sf"/>
</dbReference>
<dbReference type="CDD" id="cd00054">
    <property type="entry name" value="EGF_CA"/>
    <property type="match status" value="2"/>
</dbReference>
<gene>
    <name evidence="10" type="ORF">ODALV1_LOCUS10614</name>
</gene>
<evidence type="ECO:0000256" key="2">
    <source>
        <dbReference type="ARBA" id="ARBA00022801"/>
    </source>
</evidence>
<feature type="region of interest" description="Disordered" evidence="5">
    <location>
        <begin position="163"/>
        <end position="187"/>
    </location>
</feature>
<evidence type="ECO:0000259" key="7">
    <source>
        <dbReference type="PROSITE" id="PS01180"/>
    </source>
</evidence>
<dbReference type="Pfam" id="PF00008">
    <property type="entry name" value="EGF"/>
    <property type="match status" value="1"/>
</dbReference>
<feature type="disulfide bond" evidence="4">
    <location>
        <begin position="1844"/>
        <end position="1853"/>
    </location>
</feature>
<dbReference type="Pfam" id="PF00431">
    <property type="entry name" value="CUB"/>
    <property type="match status" value="2"/>
</dbReference>
<feature type="region of interest" description="Disordered" evidence="5">
    <location>
        <begin position="3221"/>
        <end position="3251"/>
    </location>
</feature>
<feature type="signal peptide" evidence="6">
    <location>
        <begin position="1"/>
        <end position="26"/>
    </location>
</feature>
<dbReference type="SMART" id="SM00179">
    <property type="entry name" value="EGF_CA"/>
    <property type="match status" value="3"/>
</dbReference>
<evidence type="ECO:0000259" key="8">
    <source>
        <dbReference type="PROSITE" id="PS50026"/>
    </source>
</evidence>
<keyword evidence="11" id="KW-1185">Reference proteome</keyword>
<dbReference type="PROSITE" id="PS01180">
    <property type="entry name" value="CUB"/>
    <property type="match status" value="3"/>
</dbReference>
<feature type="chain" id="PRO_5045824147" description="Cubilin" evidence="6">
    <location>
        <begin position="27"/>
        <end position="3562"/>
    </location>
</feature>
<feature type="region of interest" description="Disordered" evidence="5">
    <location>
        <begin position="2360"/>
        <end position="2424"/>
    </location>
</feature>
<dbReference type="InterPro" id="IPR001304">
    <property type="entry name" value="C-type_lectin-like"/>
</dbReference>
<feature type="region of interest" description="Disordered" evidence="5">
    <location>
        <begin position="1093"/>
        <end position="1126"/>
    </location>
</feature>
<feature type="compositionally biased region" description="Low complexity" evidence="5">
    <location>
        <begin position="2305"/>
        <end position="2321"/>
    </location>
</feature>
<evidence type="ECO:0000256" key="3">
    <source>
        <dbReference type="ARBA" id="ARBA00023157"/>
    </source>
</evidence>
<dbReference type="Gene3D" id="3.10.100.10">
    <property type="entry name" value="Mannose-Binding Protein A, subunit A"/>
    <property type="match status" value="2"/>
</dbReference>
<feature type="compositionally biased region" description="Low complexity" evidence="5">
    <location>
        <begin position="1095"/>
        <end position="1106"/>
    </location>
</feature>
<feature type="domain" description="EGF-like" evidence="8">
    <location>
        <begin position="1859"/>
        <end position="1889"/>
    </location>
</feature>
<dbReference type="InterPro" id="IPR016186">
    <property type="entry name" value="C-type_lectin-like/link_sf"/>
</dbReference>
<feature type="domain" description="C-type lectin" evidence="9">
    <location>
        <begin position="822"/>
        <end position="1008"/>
    </location>
</feature>
<feature type="region of interest" description="Disordered" evidence="5">
    <location>
        <begin position="340"/>
        <end position="386"/>
    </location>
</feature>
<dbReference type="SMART" id="SM00034">
    <property type="entry name" value="CLECT"/>
    <property type="match status" value="2"/>
</dbReference>
<accession>A0ABP1QFZ9</accession>
<dbReference type="Gene3D" id="2.10.25.10">
    <property type="entry name" value="Laminin"/>
    <property type="match status" value="3"/>
</dbReference>
<feature type="compositionally biased region" description="Basic and acidic residues" evidence="5">
    <location>
        <begin position="3463"/>
        <end position="3479"/>
    </location>
</feature>
<dbReference type="SMART" id="SM00181">
    <property type="entry name" value="EGF"/>
    <property type="match status" value="3"/>
</dbReference>
<feature type="region of interest" description="Disordered" evidence="5">
    <location>
        <begin position="2074"/>
        <end position="2101"/>
    </location>
</feature>
<feature type="region of interest" description="Disordered" evidence="5">
    <location>
        <begin position="3292"/>
        <end position="3343"/>
    </location>
</feature>
<feature type="compositionally biased region" description="Low complexity" evidence="5">
    <location>
        <begin position="2410"/>
        <end position="2423"/>
    </location>
</feature>
<keyword evidence="2" id="KW-0378">Hydrolase</keyword>
<dbReference type="SUPFAM" id="SSF57196">
    <property type="entry name" value="EGF/Laminin"/>
    <property type="match status" value="2"/>
</dbReference>
<feature type="compositionally biased region" description="Basic and acidic residues" evidence="5">
    <location>
        <begin position="715"/>
        <end position="728"/>
    </location>
</feature>
<feature type="compositionally biased region" description="Low complexity" evidence="5">
    <location>
        <begin position="2666"/>
        <end position="2704"/>
    </location>
</feature>
<feature type="compositionally biased region" description="Basic and acidic residues" evidence="5">
    <location>
        <begin position="3529"/>
        <end position="3538"/>
    </location>
</feature>
<feature type="region of interest" description="Disordered" evidence="5">
    <location>
        <begin position="585"/>
        <end position="619"/>
    </location>
</feature>
<feature type="compositionally biased region" description="Low complexity" evidence="5">
    <location>
        <begin position="3306"/>
        <end position="3332"/>
    </location>
</feature>
<feature type="disulfide bond" evidence="4">
    <location>
        <begin position="1918"/>
        <end position="1927"/>
    </location>
</feature>
<comment type="caution">
    <text evidence="10">The sequence shown here is derived from an EMBL/GenBank/DDBJ whole genome shotgun (WGS) entry which is preliminary data.</text>
</comment>
<feature type="region of interest" description="Disordered" evidence="5">
    <location>
        <begin position="2870"/>
        <end position="2924"/>
    </location>
</feature>
<dbReference type="CDD" id="cd00037">
    <property type="entry name" value="CLECT"/>
    <property type="match status" value="2"/>
</dbReference>
<feature type="domain" description="EGF-like" evidence="8">
    <location>
        <begin position="1818"/>
        <end position="1854"/>
    </location>
</feature>
<evidence type="ECO:0008006" key="12">
    <source>
        <dbReference type="Google" id="ProtNLM"/>
    </source>
</evidence>
<evidence type="ECO:0000259" key="9">
    <source>
        <dbReference type="PROSITE" id="PS50041"/>
    </source>
</evidence>
<feature type="region of interest" description="Disordered" evidence="5">
    <location>
        <begin position="2008"/>
        <end position="2027"/>
    </location>
</feature>
<feature type="domain" description="EGF-like" evidence="8">
    <location>
        <begin position="1891"/>
        <end position="1928"/>
    </location>
</feature>
<feature type="compositionally biased region" description="Polar residues" evidence="5">
    <location>
        <begin position="641"/>
        <end position="653"/>
    </location>
</feature>
<evidence type="ECO:0000313" key="10">
    <source>
        <dbReference type="EMBL" id="CAL8100721.1"/>
    </source>
</evidence>
<feature type="region of interest" description="Disordered" evidence="5">
    <location>
        <begin position="2472"/>
        <end position="2722"/>
    </location>
</feature>
<evidence type="ECO:0000256" key="6">
    <source>
        <dbReference type="SAM" id="SignalP"/>
    </source>
</evidence>
<feature type="compositionally biased region" description="Polar residues" evidence="5">
    <location>
        <begin position="2109"/>
        <end position="2124"/>
    </location>
</feature>
<dbReference type="EMBL" id="CAXLJM020000033">
    <property type="protein sequence ID" value="CAL8100721.1"/>
    <property type="molecule type" value="Genomic_DNA"/>
</dbReference>
<comment type="caution">
    <text evidence="4">Lacks conserved residue(s) required for the propagation of feature annotation.</text>
</comment>
<dbReference type="CDD" id="cd00041">
    <property type="entry name" value="CUB"/>
    <property type="match status" value="3"/>
</dbReference>